<gene>
    <name evidence="3" type="ORF">ET418_07825</name>
</gene>
<evidence type="ECO:0000313" key="3">
    <source>
        <dbReference type="EMBL" id="KAA0892107.1"/>
    </source>
</evidence>
<dbReference type="EMBL" id="SRSD01000004">
    <property type="protein sequence ID" value="KAA0892107.1"/>
    <property type="molecule type" value="Genomic_DNA"/>
</dbReference>
<dbReference type="OrthoDB" id="5397392at2"/>
<organism evidence="3 4">
    <name type="scientific">Oryzomonas rubra</name>
    <dbReference type="NCBI Taxonomy" id="2509454"/>
    <lineage>
        <taxon>Bacteria</taxon>
        <taxon>Pseudomonadati</taxon>
        <taxon>Thermodesulfobacteriota</taxon>
        <taxon>Desulfuromonadia</taxon>
        <taxon>Geobacterales</taxon>
        <taxon>Geobacteraceae</taxon>
        <taxon>Oryzomonas</taxon>
    </lineage>
</organism>
<accession>A0A5A9XG21</accession>
<keyword evidence="1" id="KW-0175">Coiled coil</keyword>
<feature type="coiled-coil region" evidence="1">
    <location>
        <begin position="70"/>
        <end position="97"/>
    </location>
</feature>
<keyword evidence="2" id="KW-0732">Signal</keyword>
<dbReference type="RefSeq" id="WP_149307045.1">
    <property type="nucleotide sequence ID" value="NZ_SRSD01000004.1"/>
</dbReference>
<evidence type="ECO:0000256" key="1">
    <source>
        <dbReference type="SAM" id="Coils"/>
    </source>
</evidence>
<dbReference type="PROSITE" id="PS51257">
    <property type="entry name" value="PROKAR_LIPOPROTEIN"/>
    <property type="match status" value="1"/>
</dbReference>
<sequence>MKRNIVMGIAVALGVLSTGVVGASAATTASCCNEGACFDKPSAQQYKQETAPLSDAVRIKEMELSQLFGYDSTIIEVRQLEAEIKDLKDRIGAVAKKYDIQDCCRG</sequence>
<reference evidence="3 4" key="1">
    <citation type="submission" date="2019-04" db="EMBL/GenBank/DDBJ databases">
        <title>Geobacter ruber sp. nov., ferric-reducing bacteria isolated from paddy soil.</title>
        <authorList>
            <person name="Xu Z."/>
            <person name="Masuda Y."/>
            <person name="Itoh H."/>
            <person name="Senoo K."/>
        </authorList>
    </citation>
    <scope>NUCLEOTIDE SEQUENCE [LARGE SCALE GENOMIC DNA]</scope>
    <source>
        <strain evidence="3 4">Red88</strain>
    </source>
</reference>
<dbReference type="AlphaFoldDB" id="A0A5A9XG21"/>
<proteinExistence type="predicted"/>
<evidence type="ECO:0000313" key="4">
    <source>
        <dbReference type="Proteomes" id="UP000324298"/>
    </source>
</evidence>
<keyword evidence="4" id="KW-1185">Reference proteome</keyword>
<feature type="chain" id="PRO_5022851045" evidence="2">
    <location>
        <begin position="26"/>
        <end position="106"/>
    </location>
</feature>
<protein>
    <submittedName>
        <fullName evidence="3">Uncharacterized protein</fullName>
    </submittedName>
</protein>
<evidence type="ECO:0000256" key="2">
    <source>
        <dbReference type="SAM" id="SignalP"/>
    </source>
</evidence>
<comment type="caution">
    <text evidence="3">The sequence shown here is derived from an EMBL/GenBank/DDBJ whole genome shotgun (WGS) entry which is preliminary data.</text>
</comment>
<dbReference type="Proteomes" id="UP000324298">
    <property type="component" value="Unassembled WGS sequence"/>
</dbReference>
<feature type="signal peptide" evidence="2">
    <location>
        <begin position="1"/>
        <end position="25"/>
    </location>
</feature>
<name>A0A5A9XG21_9BACT</name>